<reference evidence="3 4" key="1">
    <citation type="submission" date="2018-09" db="EMBL/GenBank/DDBJ databases">
        <title>Paenibacillus aracenensis nov. sp. isolated from a cave in southern Spain.</title>
        <authorList>
            <person name="Jurado V."/>
            <person name="Gutierrez-Patricio S."/>
            <person name="Gonzalez-Pimentel J.L."/>
            <person name="Miller A.Z."/>
            <person name="Laiz L."/>
            <person name="Saiz-Jimenez C."/>
        </authorList>
    </citation>
    <scope>NUCLEOTIDE SEQUENCE [LARGE SCALE GENOMIC DNA]</scope>
    <source>
        <strain evidence="3 4">JCM 19203</strain>
    </source>
</reference>
<dbReference type="InterPro" id="IPR024775">
    <property type="entry name" value="DinB-like"/>
</dbReference>
<name>A0A3A6PFL4_9BACL</name>
<dbReference type="InterPro" id="IPR034660">
    <property type="entry name" value="DinB/YfiT-like"/>
</dbReference>
<dbReference type="AlphaFoldDB" id="A0A3A6PFL4"/>
<feature type="domain" description="DinB-like" evidence="2">
    <location>
        <begin position="32"/>
        <end position="162"/>
    </location>
</feature>
<dbReference type="Pfam" id="PF12867">
    <property type="entry name" value="DinB_2"/>
    <property type="match status" value="1"/>
</dbReference>
<evidence type="ECO:0000259" key="2">
    <source>
        <dbReference type="Pfam" id="PF12867"/>
    </source>
</evidence>
<dbReference type="EMBL" id="QXQB01000002">
    <property type="protein sequence ID" value="RJX39787.1"/>
    <property type="molecule type" value="Genomic_DNA"/>
</dbReference>
<evidence type="ECO:0000256" key="1">
    <source>
        <dbReference type="SAM" id="MobiDB-lite"/>
    </source>
</evidence>
<proteinExistence type="predicted"/>
<keyword evidence="4" id="KW-1185">Reference proteome</keyword>
<dbReference type="Gene3D" id="1.20.120.450">
    <property type="entry name" value="dinb family like domain"/>
    <property type="match status" value="1"/>
</dbReference>
<evidence type="ECO:0000313" key="3">
    <source>
        <dbReference type="EMBL" id="RJX39787.1"/>
    </source>
</evidence>
<protein>
    <submittedName>
        <fullName evidence="3">DinB family protein</fullName>
    </submittedName>
</protein>
<evidence type="ECO:0000313" key="4">
    <source>
        <dbReference type="Proteomes" id="UP000267798"/>
    </source>
</evidence>
<accession>A0A3A6PFL4</accession>
<feature type="region of interest" description="Disordered" evidence="1">
    <location>
        <begin position="161"/>
        <end position="182"/>
    </location>
</feature>
<gene>
    <name evidence="3" type="ORF">D3P09_10335</name>
</gene>
<dbReference type="Proteomes" id="UP000267798">
    <property type="component" value="Unassembled WGS sequence"/>
</dbReference>
<comment type="caution">
    <text evidence="3">The sequence shown here is derived from an EMBL/GenBank/DDBJ whole genome shotgun (WGS) entry which is preliminary data.</text>
</comment>
<organism evidence="3 4">
    <name type="scientific">Paenibacillus pinisoli</name>
    <dbReference type="NCBI Taxonomy" id="1276110"/>
    <lineage>
        <taxon>Bacteria</taxon>
        <taxon>Bacillati</taxon>
        <taxon>Bacillota</taxon>
        <taxon>Bacilli</taxon>
        <taxon>Bacillales</taxon>
        <taxon>Paenibacillaceae</taxon>
        <taxon>Paenibacillus</taxon>
    </lineage>
</organism>
<dbReference type="SUPFAM" id="SSF109854">
    <property type="entry name" value="DinB/YfiT-like putative metalloenzymes"/>
    <property type="match status" value="1"/>
</dbReference>
<sequence>MDAGGDGMLSSCNQAIIDRFASLTDWVDGLCDMPEQEWSGPIAEGKASIAGIIAHLTQWDRYLIETAVPDALQKQAIVFPAFDSFNARAYAYARSGVTKPELIEQFRLTRLELCRLLESIGEEALERPVTANGTAVCPHTGTPYSVIYITEEFIDHDAHHQRGIEEARSRSNGSGEDAMLEI</sequence>
<dbReference type="OrthoDB" id="2964295at2"/>